<organism evidence="10 11">
    <name type="scientific">Zhengella mangrovi</name>
    <dbReference type="NCBI Taxonomy" id="1982044"/>
    <lineage>
        <taxon>Bacteria</taxon>
        <taxon>Pseudomonadati</taxon>
        <taxon>Pseudomonadota</taxon>
        <taxon>Alphaproteobacteria</taxon>
        <taxon>Hyphomicrobiales</taxon>
        <taxon>Notoacmeibacteraceae</taxon>
        <taxon>Zhengella</taxon>
    </lineage>
</organism>
<dbReference type="PANTHER" id="PTHR11693">
    <property type="entry name" value="ATP SYNTHASE GAMMA CHAIN"/>
    <property type="match status" value="1"/>
</dbReference>
<evidence type="ECO:0000256" key="7">
    <source>
        <dbReference type="ARBA" id="ARBA00023136"/>
    </source>
</evidence>
<dbReference type="InterPro" id="IPR000131">
    <property type="entry name" value="ATP_synth_F1_gsu"/>
</dbReference>
<dbReference type="Proteomes" id="UP000221168">
    <property type="component" value="Unassembled WGS sequence"/>
</dbReference>
<keyword evidence="8" id="KW-0139">CF(1)</keyword>
<evidence type="ECO:0000313" key="10">
    <source>
        <dbReference type="EMBL" id="PHP66983.1"/>
    </source>
</evidence>
<gene>
    <name evidence="10" type="ORF">CSC94_10515</name>
</gene>
<accession>A0A2G1QN87</accession>
<comment type="similarity">
    <text evidence="3">Belongs to the ATPase gamma chain family.</text>
</comment>
<keyword evidence="5" id="KW-0375">Hydrogen ion transport</keyword>
<evidence type="ECO:0000256" key="5">
    <source>
        <dbReference type="ARBA" id="ARBA00022781"/>
    </source>
</evidence>
<dbReference type="SUPFAM" id="SSF52943">
    <property type="entry name" value="ATP synthase (F1-ATPase), gamma subunit"/>
    <property type="match status" value="1"/>
</dbReference>
<protein>
    <submittedName>
        <fullName evidence="10">ATPase</fullName>
    </submittedName>
</protein>
<keyword evidence="11" id="KW-1185">Reference proteome</keyword>
<dbReference type="GO" id="GO:0045259">
    <property type="term" value="C:proton-transporting ATP synthase complex"/>
    <property type="evidence" value="ECO:0007669"/>
    <property type="project" value="UniProtKB-KW"/>
</dbReference>
<evidence type="ECO:0000256" key="3">
    <source>
        <dbReference type="ARBA" id="ARBA00007681"/>
    </source>
</evidence>
<dbReference type="Gene3D" id="3.40.1380.10">
    <property type="match status" value="1"/>
</dbReference>
<reference evidence="10 11" key="1">
    <citation type="submission" date="2017-10" db="EMBL/GenBank/DDBJ databases">
        <title>Sedimentibacterium mangrovi gen. nov., sp. nov., a novel member of family Phyllobacteriacea isolated from mangrove sediment.</title>
        <authorList>
            <person name="Liao H."/>
            <person name="Tian Y."/>
        </authorList>
    </citation>
    <scope>NUCLEOTIDE SEQUENCE [LARGE SCALE GENOMIC DNA]</scope>
    <source>
        <strain evidence="10 11">X9-2-2</strain>
    </source>
</reference>
<keyword evidence="6" id="KW-0406">Ion transport</keyword>
<dbReference type="GO" id="GO:0046933">
    <property type="term" value="F:proton-transporting ATP synthase activity, rotational mechanism"/>
    <property type="evidence" value="ECO:0007669"/>
    <property type="project" value="InterPro"/>
</dbReference>
<dbReference type="PRINTS" id="PR00126">
    <property type="entry name" value="ATPASEGAMMA"/>
</dbReference>
<dbReference type="InterPro" id="IPR035968">
    <property type="entry name" value="ATP_synth_F1_ATPase_gsu"/>
</dbReference>
<keyword evidence="9" id="KW-0066">ATP synthesis</keyword>
<dbReference type="Pfam" id="PF00231">
    <property type="entry name" value="ATP-synt"/>
    <property type="match status" value="1"/>
</dbReference>
<evidence type="ECO:0000256" key="6">
    <source>
        <dbReference type="ARBA" id="ARBA00023065"/>
    </source>
</evidence>
<evidence type="ECO:0000256" key="2">
    <source>
        <dbReference type="ARBA" id="ARBA00004170"/>
    </source>
</evidence>
<dbReference type="AlphaFoldDB" id="A0A2G1QN87"/>
<evidence type="ECO:0000256" key="9">
    <source>
        <dbReference type="ARBA" id="ARBA00023310"/>
    </source>
</evidence>
<evidence type="ECO:0000256" key="1">
    <source>
        <dbReference type="ARBA" id="ARBA00003456"/>
    </source>
</evidence>
<comment type="subcellular location">
    <subcellularLocation>
        <location evidence="2">Membrane</location>
        <topology evidence="2">Peripheral membrane protein</topology>
    </subcellularLocation>
</comment>
<keyword evidence="7" id="KW-0472">Membrane</keyword>
<keyword evidence="4" id="KW-0813">Transport</keyword>
<dbReference type="OrthoDB" id="6169121at2"/>
<evidence type="ECO:0000256" key="8">
    <source>
        <dbReference type="ARBA" id="ARBA00023196"/>
    </source>
</evidence>
<comment type="function">
    <text evidence="1">Produces ATP from ADP in the presence of a proton gradient across the membrane. The gamma chain is believed to be important in regulating ATPase activity and the flow of protons through the CF(0) complex.</text>
</comment>
<proteinExistence type="inferred from homology"/>
<evidence type="ECO:0000256" key="4">
    <source>
        <dbReference type="ARBA" id="ARBA00022448"/>
    </source>
</evidence>
<dbReference type="RefSeq" id="WP_099306303.1">
    <property type="nucleotide sequence ID" value="NZ_PDVP01000005.1"/>
</dbReference>
<evidence type="ECO:0000313" key="11">
    <source>
        <dbReference type="Proteomes" id="UP000221168"/>
    </source>
</evidence>
<name>A0A2G1QN87_9HYPH</name>
<comment type="caution">
    <text evidence="10">The sequence shown here is derived from an EMBL/GenBank/DDBJ whole genome shotgun (WGS) entry which is preliminary data.</text>
</comment>
<dbReference type="EMBL" id="PDVP01000005">
    <property type="protein sequence ID" value="PHP66983.1"/>
    <property type="molecule type" value="Genomic_DNA"/>
</dbReference>
<dbReference type="PANTHER" id="PTHR11693:SF22">
    <property type="entry name" value="ATP SYNTHASE SUBUNIT GAMMA, MITOCHONDRIAL"/>
    <property type="match status" value="1"/>
</dbReference>
<sequence length="274" mass="29491">MELAAISQRIENTRQIESVIVAMRAIAASHLQEARRHVAAIRDHEASVALAMAEALALPEANGLAPPPEQAAGAALLIVVGAGQGFCGLFNDTIVNAALAGLDAGGELIVIGQRCASEFQARKVAMGLTFAQSPRASDVPRLASRIADAFYERIEAGGIARAVILHADPDADQPVRRPLFPFDFTRIGKPVGHTRPLTQLPRALLLEDLVREYVFAEICEALMLGFAAENNARMQAMLRARANVSDVIAGLRRDYNQARQQHTTSEILELSESV</sequence>
<dbReference type="Gene3D" id="1.10.287.80">
    <property type="entry name" value="ATP synthase, gamma subunit, helix hairpin domain"/>
    <property type="match status" value="1"/>
</dbReference>